<evidence type="ECO:0000313" key="5">
    <source>
        <dbReference type="Proteomes" id="UP001016761"/>
    </source>
</evidence>
<dbReference type="AlphaFoldDB" id="A0A8J8GKY3"/>
<dbReference type="InterPro" id="IPR006015">
    <property type="entry name" value="Universal_stress_UspA"/>
</dbReference>
<accession>A0A8J8GKY3</accession>
<dbReference type="InterPro" id="IPR006016">
    <property type="entry name" value="UspA"/>
</dbReference>
<gene>
    <name evidence="2" type="ORF">HT576_04095</name>
    <name evidence="3" type="ORF">HTZ84_16915</name>
</gene>
<comment type="caution">
    <text evidence="2">The sequence shown here is derived from an EMBL/GenBank/DDBJ whole genome shotgun (WGS) entry which is preliminary data.</text>
</comment>
<sequence length="248" mass="26284">MTRVLVPLTVLEGESVSPGLVRLLEPVDVTVLGYHVLPEQTPPDQARLQYGERATDALADLATAFEDDGREADYRLAFTHDRDQTIDRVAAETESRAYVITGAAGSVDRLFVALTGDVAVDRILEFVVELVGDREIGVTLFLATDAEADGRLALEEAVETLSRRGIDAASTLVVSEGPLDAVSGAPFDALREAAAEHDAIVVGEHAPSLQSFLLGEKPERIAAESVGPVLVVRPPARDASSASLSDSS</sequence>
<dbReference type="InterPro" id="IPR014729">
    <property type="entry name" value="Rossmann-like_a/b/a_fold"/>
</dbReference>
<dbReference type="EMBL" id="JABURA010000001">
    <property type="protein sequence ID" value="NUB90217.1"/>
    <property type="molecule type" value="Genomic_DNA"/>
</dbReference>
<dbReference type="RefSeq" id="WP_174681744.1">
    <property type="nucleotide sequence ID" value="NZ_JABUQZ010000001.1"/>
</dbReference>
<evidence type="ECO:0000313" key="4">
    <source>
        <dbReference type="Proteomes" id="UP000728647"/>
    </source>
</evidence>
<dbReference type="EMBL" id="JABUQZ010000001">
    <property type="protein sequence ID" value="NUC73962.1"/>
    <property type="molecule type" value="Genomic_DNA"/>
</dbReference>
<organism evidence="2 4">
    <name type="scientific">Haloterrigena gelatinilytica</name>
    <dbReference type="NCBI Taxonomy" id="2741724"/>
    <lineage>
        <taxon>Archaea</taxon>
        <taxon>Methanobacteriati</taxon>
        <taxon>Methanobacteriota</taxon>
        <taxon>Stenosarchaea group</taxon>
        <taxon>Halobacteria</taxon>
        <taxon>Halobacteriales</taxon>
        <taxon>Natrialbaceae</taxon>
        <taxon>Haloterrigena</taxon>
    </lineage>
</organism>
<dbReference type="Proteomes" id="UP001016761">
    <property type="component" value="Unassembled WGS sequence"/>
</dbReference>
<feature type="domain" description="UspA" evidence="1">
    <location>
        <begin position="109"/>
        <end position="233"/>
    </location>
</feature>
<dbReference type="PRINTS" id="PR01438">
    <property type="entry name" value="UNVRSLSTRESS"/>
</dbReference>
<protein>
    <submittedName>
        <fullName evidence="2">Universal stress protein</fullName>
    </submittedName>
</protein>
<dbReference type="OrthoDB" id="157328at2157"/>
<dbReference type="Gene3D" id="3.40.50.620">
    <property type="entry name" value="HUPs"/>
    <property type="match status" value="1"/>
</dbReference>
<evidence type="ECO:0000313" key="2">
    <source>
        <dbReference type="EMBL" id="NUB90217.1"/>
    </source>
</evidence>
<keyword evidence="5" id="KW-1185">Reference proteome</keyword>
<dbReference type="Pfam" id="PF00582">
    <property type="entry name" value="Usp"/>
    <property type="match status" value="1"/>
</dbReference>
<dbReference type="Proteomes" id="UP000728647">
    <property type="component" value="Unassembled WGS sequence"/>
</dbReference>
<proteinExistence type="predicted"/>
<evidence type="ECO:0000313" key="3">
    <source>
        <dbReference type="EMBL" id="NUC73962.1"/>
    </source>
</evidence>
<name>A0A8J8GKY3_9EURY</name>
<evidence type="ECO:0000259" key="1">
    <source>
        <dbReference type="Pfam" id="PF00582"/>
    </source>
</evidence>
<reference evidence="2 5" key="1">
    <citation type="submission" date="2020-06" db="EMBL/GenBank/DDBJ databases">
        <title>Haloterrigena sp. nov., an extremely halophilic archaeon isolated from a saline sediment.</title>
        <authorList>
            <person name="Liu B.-B."/>
        </authorList>
    </citation>
    <scope>NUCLEOTIDE SEQUENCE</scope>
    <source>
        <strain evidence="2">SYSU A121-1</strain>
        <strain evidence="3 5">SYSU A558-1</strain>
    </source>
</reference>
<dbReference type="SUPFAM" id="SSF52402">
    <property type="entry name" value="Adenine nucleotide alpha hydrolases-like"/>
    <property type="match status" value="1"/>
</dbReference>